<keyword evidence="3" id="KW-1185">Reference proteome</keyword>
<dbReference type="RefSeq" id="WP_143063178.1">
    <property type="nucleotide sequence ID" value="NZ_FNZK01000013.1"/>
</dbReference>
<evidence type="ECO:0000313" key="3">
    <source>
        <dbReference type="Proteomes" id="UP000199662"/>
    </source>
</evidence>
<sequence>MQQDIDLPFCYGENTIYVVGNAKTQQSNPITIQFGQFFIGFVIDRETGMIIQCDVSATLQTTTKFIRSLFIGKSIKDNAEIIKQEIESRYFASSQKAIFVAYKDAQKKFNCIQKGIQIDLS</sequence>
<feature type="domain" description="DUF3870" evidence="1">
    <location>
        <begin position="17"/>
        <end position="109"/>
    </location>
</feature>
<evidence type="ECO:0000313" key="2">
    <source>
        <dbReference type="EMBL" id="SEJ68074.1"/>
    </source>
</evidence>
<name>A0A1H7ATW4_9FIRM</name>
<dbReference type="Pfam" id="PF12986">
    <property type="entry name" value="DUF3870"/>
    <property type="match status" value="1"/>
</dbReference>
<protein>
    <recommendedName>
        <fullName evidence="1">DUF3870 domain-containing protein</fullName>
    </recommendedName>
</protein>
<evidence type="ECO:0000259" key="1">
    <source>
        <dbReference type="Pfam" id="PF12986"/>
    </source>
</evidence>
<dbReference type="InterPro" id="IPR024617">
    <property type="entry name" value="DUF3870"/>
</dbReference>
<dbReference type="AlphaFoldDB" id="A0A1H7ATW4"/>
<dbReference type="Proteomes" id="UP000199662">
    <property type="component" value="Unassembled WGS sequence"/>
</dbReference>
<accession>A0A1H7ATW4</accession>
<proteinExistence type="predicted"/>
<dbReference type="STRING" id="84035.SAMN05660742_113117"/>
<dbReference type="EMBL" id="FNZK01000013">
    <property type="protein sequence ID" value="SEJ68074.1"/>
    <property type="molecule type" value="Genomic_DNA"/>
</dbReference>
<reference evidence="2 3" key="1">
    <citation type="submission" date="2016-10" db="EMBL/GenBank/DDBJ databases">
        <authorList>
            <person name="de Groot N.N."/>
        </authorList>
    </citation>
    <scope>NUCLEOTIDE SEQUENCE [LARGE SCALE GENOMIC DNA]</scope>
    <source>
        <strain evidence="2 3">DSM 2179</strain>
    </source>
</reference>
<organism evidence="2 3">
    <name type="scientific">Propionispira arboris</name>
    <dbReference type="NCBI Taxonomy" id="84035"/>
    <lineage>
        <taxon>Bacteria</taxon>
        <taxon>Bacillati</taxon>
        <taxon>Bacillota</taxon>
        <taxon>Negativicutes</taxon>
        <taxon>Selenomonadales</taxon>
        <taxon>Selenomonadaceae</taxon>
        <taxon>Propionispira</taxon>
    </lineage>
</organism>
<gene>
    <name evidence="2" type="ORF">SAMN05660742_113117</name>
</gene>